<keyword evidence="1" id="KW-0472">Membrane</keyword>
<evidence type="ECO:0000256" key="1">
    <source>
        <dbReference type="SAM" id="Phobius"/>
    </source>
</evidence>
<dbReference type="Pfam" id="PF05569">
    <property type="entry name" value="Peptidase_M56"/>
    <property type="match status" value="1"/>
</dbReference>
<gene>
    <name evidence="3" type="ordered locus">Acid_4438</name>
</gene>
<dbReference type="STRING" id="234267.Acid_4438"/>
<keyword evidence="1" id="KW-1133">Transmembrane helix</keyword>
<proteinExistence type="predicted"/>
<dbReference type="InterPro" id="IPR008756">
    <property type="entry name" value="Peptidase_M56"/>
</dbReference>
<dbReference type="PANTHER" id="PTHR34978:SF3">
    <property type="entry name" value="SLR0241 PROTEIN"/>
    <property type="match status" value="1"/>
</dbReference>
<feature type="transmembrane region" description="Helical" evidence="1">
    <location>
        <begin position="12"/>
        <end position="30"/>
    </location>
</feature>
<feature type="transmembrane region" description="Helical" evidence="1">
    <location>
        <begin position="107"/>
        <end position="124"/>
    </location>
</feature>
<dbReference type="EMBL" id="CP000473">
    <property type="protein sequence ID" value="ABJ85399.1"/>
    <property type="molecule type" value="Genomic_DNA"/>
</dbReference>
<dbReference type="eggNOG" id="COG4219">
    <property type="taxonomic scope" value="Bacteria"/>
</dbReference>
<dbReference type="Gene3D" id="3.30.2010.10">
    <property type="entry name" value="Metalloproteases ('zincins'), catalytic domain"/>
    <property type="match status" value="1"/>
</dbReference>
<accession>Q01Y66</accession>
<dbReference type="InterPro" id="IPR052173">
    <property type="entry name" value="Beta-lactam_resp_regulator"/>
</dbReference>
<feature type="transmembrane region" description="Helical" evidence="1">
    <location>
        <begin position="42"/>
        <end position="62"/>
    </location>
</feature>
<dbReference type="InParanoid" id="Q01Y66"/>
<dbReference type="PANTHER" id="PTHR34978">
    <property type="entry name" value="POSSIBLE SENSOR-TRANSDUCER PROTEIN BLAR"/>
    <property type="match status" value="1"/>
</dbReference>
<protein>
    <submittedName>
        <fullName evidence="3">Peptidase M56, BlaR1</fullName>
    </submittedName>
</protein>
<dbReference type="CDD" id="cd07341">
    <property type="entry name" value="M56_BlaR1_MecR1_like"/>
    <property type="match status" value="1"/>
</dbReference>
<dbReference type="HOGENOM" id="CLU_594166_0_0_0"/>
<feature type="transmembrane region" description="Helical" evidence="1">
    <location>
        <begin position="304"/>
        <end position="328"/>
    </location>
</feature>
<keyword evidence="1" id="KW-0812">Transmembrane</keyword>
<name>Q01Y66_SOLUE</name>
<reference evidence="3" key="1">
    <citation type="submission" date="2006-10" db="EMBL/GenBank/DDBJ databases">
        <title>Complete sequence of Solibacter usitatus Ellin6076.</title>
        <authorList>
            <consortium name="US DOE Joint Genome Institute"/>
            <person name="Copeland A."/>
            <person name="Lucas S."/>
            <person name="Lapidus A."/>
            <person name="Barry K."/>
            <person name="Detter J.C."/>
            <person name="Glavina del Rio T."/>
            <person name="Hammon N."/>
            <person name="Israni S."/>
            <person name="Dalin E."/>
            <person name="Tice H."/>
            <person name="Pitluck S."/>
            <person name="Thompson L.S."/>
            <person name="Brettin T."/>
            <person name="Bruce D."/>
            <person name="Han C."/>
            <person name="Tapia R."/>
            <person name="Gilna P."/>
            <person name="Schmutz J."/>
            <person name="Larimer F."/>
            <person name="Land M."/>
            <person name="Hauser L."/>
            <person name="Kyrpides N."/>
            <person name="Mikhailova N."/>
            <person name="Janssen P.H."/>
            <person name="Kuske C.R."/>
            <person name="Richardson P."/>
        </authorList>
    </citation>
    <scope>NUCLEOTIDE SEQUENCE</scope>
    <source>
        <strain evidence="3">Ellin6076</strain>
    </source>
</reference>
<dbReference type="OrthoDB" id="110340at2"/>
<evidence type="ECO:0000259" key="2">
    <source>
        <dbReference type="Pfam" id="PF05569"/>
    </source>
</evidence>
<dbReference type="AlphaFoldDB" id="Q01Y66"/>
<dbReference type="KEGG" id="sus:Acid_4438"/>
<organism evidence="3">
    <name type="scientific">Solibacter usitatus (strain Ellin6076)</name>
    <dbReference type="NCBI Taxonomy" id="234267"/>
    <lineage>
        <taxon>Bacteria</taxon>
        <taxon>Pseudomonadati</taxon>
        <taxon>Acidobacteriota</taxon>
        <taxon>Terriglobia</taxon>
        <taxon>Bryobacterales</taxon>
        <taxon>Solibacteraceae</taxon>
        <taxon>Candidatus Solibacter</taxon>
    </lineage>
</organism>
<sequence>MSSIQETLFDLLLNALLQILILAIIAAAFSRLVSKAGARHQYYFYLAALLFCLAVPVINTFWHFPSTVIAEKSQELVLAGAGGVNSSSWIWQRHSREPGQFAVPPRLQGWIIGIWGVFILFRLVRFSRAAYRVRGLRRGASALSPAQVSIARQILGTDCRIALFESAAIDDPVTVGVFHPAILLPDKVLPELGEQDLLAVLAHEYGHIRRKDFLVHVLCELISLPVAWHPGIGYLMSKISRTRELACDDYAAARLGQRRSYAKSLLRLASLCLHAPRQAAMTLGIFGGDNLEARIMRLTEKTATLSRIGVMGFVLATSITFGMGAVLMRAVSLQVSAQTSNPAERFAGTWRWMFDEKSFATMVLVRSATGFTGSVTGSRIALNQDGGLLRADPSEDAAPRPIAKASLEGALRLRVNDGFEFTVTLRDDTHAEIHPAGAPANMKPIPARKVR</sequence>
<feature type="domain" description="Peptidase M56" evidence="2">
    <location>
        <begin position="13"/>
        <end position="297"/>
    </location>
</feature>
<evidence type="ECO:0000313" key="3">
    <source>
        <dbReference type="EMBL" id="ABJ85399.1"/>
    </source>
</evidence>